<protein>
    <submittedName>
        <fullName evidence="1">Kinetochore Sim4 complex subunit Fta4</fullName>
    </submittedName>
</protein>
<evidence type="ECO:0000313" key="2">
    <source>
        <dbReference type="Proteomes" id="UP000799770"/>
    </source>
</evidence>
<dbReference type="OrthoDB" id="21214at2759"/>
<accession>A0A6A5ZT90</accession>
<reference evidence="1" key="1">
    <citation type="journal article" date="2020" name="Stud. Mycol.">
        <title>101 Dothideomycetes genomes: a test case for predicting lifestyles and emergence of pathogens.</title>
        <authorList>
            <person name="Haridas S."/>
            <person name="Albert R."/>
            <person name="Binder M."/>
            <person name="Bloem J."/>
            <person name="Labutti K."/>
            <person name="Salamov A."/>
            <person name="Andreopoulos B."/>
            <person name="Baker S."/>
            <person name="Barry K."/>
            <person name="Bills G."/>
            <person name="Bluhm B."/>
            <person name="Cannon C."/>
            <person name="Castanera R."/>
            <person name="Culley D."/>
            <person name="Daum C."/>
            <person name="Ezra D."/>
            <person name="Gonzalez J."/>
            <person name="Henrissat B."/>
            <person name="Kuo A."/>
            <person name="Liang C."/>
            <person name="Lipzen A."/>
            <person name="Lutzoni F."/>
            <person name="Magnuson J."/>
            <person name="Mondo S."/>
            <person name="Nolan M."/>
            <person name="Ohm R."/>
            <person name="Pangilinan J."/>
            <person name="Park H.-J."/>
            <person name="Ramirez L."/>
            <person name="Alfaro M."/>
            <person name="Sun H."/>
            <person name="Tritt A."/>
            <person name="Yoshinaga Y."/>
            <person name="Zwiers L.-H."/>
            <person name="Turgeon B."/>
            <person name="Goodwin S."/>
            <person name="Spatafora J."/>
            <person name="Crous P."/>
            <person name="Grigoriev I."/>
        </authorList>
    </citation>
    <scope>NUCLEOTIDE SEQUENCE</scope>
    <source>
        <strain evidence="1">CBS 627.86</strain>
    </source>
</reference>
<dbReference type="PANTHER" id="PTHR42040:SF1">
    <property type="entry name" value="INNER KINETOCHORE SUBUNIT FTA4"/>
    <property type="match status" value="1"/>
</dbReference>
<name>A0A6A5ZT90_9PLEO</name>
<dbReference type="InterPro" id="IPR025207">
    <property type="entry name" value="Sim4_Fta4"/>
</dbReference>
<dbReference type="EMBL" id="ML977310">
    <property type="protein sequence ID" value="KAF2122719.1"/>
    <property type="molecule type" value="Genomic_DNA"/>
</dbReference>
<dbReference type="Pfam" id="PF13093">
    <property type="entry name" value="FTA4"/>
    <property type="match status" value="1"/>
</dbReference>
<organism evidence="1 2">
    <name type="scientific">Lophiotrema nucula</name>
    <dbReference type="NCBI Taxonomy" id="690887"/>
    <lineage>
        <taxon>Eukaryota</taxon>
        <taxon>Fungi</taxon>
        <taxon>Dikarya</taxon>
        <taxon>Ascomycota</taxon>
        <taxon>Pezizomycotina</taxon>
        <taxon>Dothideomycetes</taxon>
        <taxon>Pleosporomycetidae</taxon>
        <taxon>Pleosporales</taxon>
        <taxon>Lophiotremataceae</taxon>
        <taxon>Lophiotrema</taxon>
    </lineage>
</organism>
<dbReference type="AlphaFoldDB" id="A0A6A5ZT90"/>
<evidence type="ECO:0000313" key="1">
    <source>
        <dbReference type="EMBL" id="KAF2122719.1"/>
    </source>
</evidence>
<dbReference type="PANTHER" id="PTHR42040">
    <property type="entry name" value="INNER KINETOCHORE SUBUNIT FTA4"/>
    <property type="match status" value="1"/>
</dbReference>
<gene>
    <name evidence="1" type="ORF">BDV96DRAFT_608639</name>
</gene>
<proteinExistence type="predicted"/>
<dbReference type="GO" id="GO:0031511">
    <property type="term" value="C:Mis6-Sim4 complex"/>
    <property type="evidence" value="ECO:0007669"/>
    <property type="project" value="InterPro"/>
</dbReference>
<dbReference type="Proteomes" id="UP000799770">
    <property type="component" value="Unassembled WGS sequence"/>
</dbReference>
<keyword evidence="2" id="KW-1185">Reference proteome</keyword>
<sequence>MVQITVAEKKHSFLRQQKHILSRDIPPSNRLYKIADRASIQQEVVSDVMHTVNQKLKRHSKLVYSRQMTDHVVEKIDNLYWEVGATHTDADIDGSTDLGDDDGNRLYCGDDLTLDKNITKLPTTWDTSVDPPPTIEEEEIDQDAYMTAHARLESLSAKRLTMQQKLSTYKTLLSLLEPYRDPKENVQPSLVNKDGPLASELTMTKTLAFRVATRMNEKYGDVQVPATAEDEDVDMIEAGNAKLNQILSAW</sequence>